<dbReference type="EMBL" id="LN483142">
    <property type="protein sequence ID" value="CED83285.1"/>
    <property type="molecule type" value="Genomic_DNA"/>
</dbReference>
<evidence type="ECO:0000313" key="2">
    <source>
        <dbReference type="EMBL" id="CED83285.1"/>
    </source>
</evidence>
<feature type="region of interest" description="Disordered" evidence="1">
    <location>
        <begin position="226"/>
        <end position="253"/>
    </location>
</feature>
<dbReference type="InterPro" id="IPR036249">
    <property type="entry name" value="Thioredoxin-like_sf"/>
</dbReference>
<evidence type="ECO:0000256" key="1">
    <source>
        <dbReference type="SAM" id="MobiDB-lite"/>
    </source>
</evidence>
<feature type="compositionally biased region" description="Basic and acidic residues" evidence="1">
    <location>
        <begin position="243"/>
        <end position="253"/>
    </location>
</feature>
<protein>
    <submittedName>
        <fullName evidence="2">ATP binding protein</fullName>
    </submittedName>
</protein>
<dbReference type="AlphaFoldDB" id="A0A0F7SS05"/>
<proteinExistence type="predicted"/>
<dbReference type="SUPFAM" id="SSF52833">
    <property type="entry name" value="Thioredoxin-like"/>
    <property type="match status" value="1"/>
</dbReference>
<accession>A0A0F7SS05</accession>
<dbReference type="CDD" id="cd02989">
    <property type="entry name" value="Phd_like_TxnDC9"/>
    <property type="match status" value="1"/>
</dbReference>
<organism evidence="2">
    <name type="scientific">Phaffia rhodozyma</name>
    <name type="common">Yeast</name>
    <name type="synonym">Xanthophyllomyces dendrorhous</name>
    <dbReference type="NCBI Taxonomy" id="264483"/>
    <lineage>
        <taxon>Eukaryota</taxon>
        <taxon>Fungi</taxon>
        <taxon>Dikarya</taxon>
        <taxon>Basidiomycota</taxon>
        <taxon>Agaricomycotina</taxon>
        <taxon>Tremellomycetes</taxon>
        <taxon>Cystofilobasidiales</taxon>
        <taxon>Mrakiaceae</taxon>
        <taxon>Phaffia</taxon>
    </lineage>
</organism>
<dbReference type="PANTHER" id="PTHR21148">
    <property type="entry name" value="THIOREDOXIN DOMAIN-CONTAINING PROTEIN 9"/>
    <property type="match status" value="1"/>
</dbReference>
<feature type="region of interest" description="Disordered" evidence="1">
    <location>
        <begin position="18"/>
        <end position="39"/>
    </location>
</feature>
<sequence length="253" mass="28366">MADSEYLDTSAPIVLPSVFPSHRTDIDDDRDDEDRKSDGELLDELLEEEADFDWGGFREARMQQIKEEAQKRLLLQNTLHGRYTEIKNEKELITTASKEPYCIIHFFHRDFRRCKIMDRHLEKIAPAHPSTLFLKADVTNVPWLVQKMSVKVLPCVICFVGGAAKDKIVGFEDLSSIPGKEDEFQSGALELRFKHSGVIPKPGAPLPGQLSAVDYNFTNTAFARQRRAGASESGGIRQAKARAGSDDSGSDRD</sequence>
<reference evidence="2" key="1">
    <citation type="submission" date="2014-08" db="EMBL/GenBank/DDBJ databases">
        <authorList>
            <person name="Sharma Rahul"/>
            <person name="Thines Marco"/>
        </authorList>
    </citation>
    <scope>NUCLEOTIDE SEQUENCE</scope>
</reference>
<name>A0A0F7SS05_PHARH</name>
<dbReference type="Gene3D" id="3.40.30.10">
    <property type="entry name" value="Glutaredoxin"/>
    <property type="match status" value="1"/>
</dbReference>